<reference evidence="7" key="1">
    <citation type="submission" date="2015-08" db="EMBL/GenBank/DDBJ databases">
        <authorList>
            <person name="Babu N.S."/>
            <person name="Beckwith C.J."/>
            <person name="Beseler K.G."/>
            <person name="Brison A."/>
            <person name="Carone J.V."/>
            <person name="Caskin T.P."/>
            <person name="Diamond M."/>
            <person name="Durham M.E."/>
            <person name="Foxe J.M."/>
            <person name="Go M."/>
            <person name="Henderson B.A."/>
            <person name="Jones I.B."/>
            <person name="McGettigan J.A."/>
            <person name="Micheletti S.J."/>
            <person name="Nasrallah M.E."/>
            <person name="Ortiz D."/>
            <person name="Piller C.R."/>
            <person name="Privatt S.R."/>
            <person name="Schneider S.L."/>
            <person name="Sharp S."/>
            <person name="Smith T.C."/>
            <person name="Stanton J.D."/>
            <person name="Ullery H.E."/>
            <person name="Wilson R.J."/>
            <person name="Serrano M.G."/>
            <person name="Buck G."/>
            <person name="Lee V."/>
            <person name="Wang Y."/>
            <person name="Carvalho R."/>
            <person name="Voegtly L."/>
            <person name="Shi R."/>
            <person name="Duckworth R."/>
            <person name="Johnson A."/>
            <person name="Loviza R."/>
            <person name="Walstead R."/>
            <person name="Shah Z."/>
            <person name="Kiflezghi M."/>
            <person name="Wade K."/>
            <person name="Ball S.L."/>
            <person name="Bradley K.W."/>
            <person name="Asai D.J."/>
            <person name="Bowman C.A."/>
            <person name="Russell D.A."/>
            <person name="Pope W.H."/>
            <person name="Jacobs-Sera D."/>
            <person name="Hendrix R.W."/>
            <person name="Hatfull G.F."/>
        </authorList>
    </citation>
    <scope>NUCLEOTIDE SEQUENCE</scope>
</reference>
<dbReference type="InterPro" id="IPR000172">
    <property type="entry name" value="GMC_OxRdtase_N"/>
</dbReference>
<keyword evidence="3" id="KW-0274">FAD</keyword>
<evidence type="ECO:0000256" key="2">
    <source>
        <dbReference type="ARBA" id="ARBA00022630"/>
    </source>
</evidence>
<dbReference type="SUPFAM" id="SSF54373">
    <property type="entry name" value="FAD-linked reductases, C-terminal domain"/>
    <property type="match status" value="1"/>
</dbReference>
<organism evidence="7">
    <name type="scientific">metagenome</name>
    <dbReference type="NCBI Taxonomy" id="256318"/>
    <lineage>
        <taxon>unclassified sequences</taxon>
        <taxon>metagenomes</taxon>
    </lineage>
</organism>
<evidence type="ECO:0000313" key="7">
    <source>
        <dbReference type="EMBL" id="CUR56129.1"/>
    </source>
</evidence>
<accession>A0A2P2C2A3</accession>
<protein>
    <submittedName>
        <fullName evidence="7">Putative glucose dehydrogenase</fullName>
    </submittedName>
</protein>
<evidence type="ECO:0000256" key="3">
    <source>
        <dbReference type="ARBA" id="ARBA00022827"/>
    </source>
</evidence>
<dbReference type="EMBL" id="CZKA01000025">
    <property type="protein sequence ID" value="CUR56129.1"/>
    <property type="molecule type" value="Genomic_DNA"/>
</dbReference>
<dbReference type="AlphaFoldDB" id="A0A2P2C2A3"/>
<evidence type="ECO:0000259" key="5">
    <source>
        <dbReference type="Pfam" id="PF00732"/>
    </source>
</evidence>
<comment type="similarity">
    <text evidence="1">Belongs to the GMC oxidoreductase family.</text>
</comment>
<dbReference type="InterPro" id="IPR036188">
    <property type="entry name" value="FAD/NAD-bd_sf"/>
</dbReference>
<evidence type="ECO:0000256" key="1">
    <source>
        <dbReference type="ARBA" id="ARBA00010790"/>
    </source>
</evidence>
<dbReference type="InterPro" id="IPR007867">
    <property type="entry name" value="GMC_OxRtase_C"/>
</dbReference>
<dbReference type="PANTHER" id="PTHR46056">
    <property type="entry name" value="LONG-CHAIN-ALCOHOL OXIDASE"/>
    <property type="match status" value="1"/>
</dbReference>
<dbReference type="GO" id="GO:0016614">
    <property type="term" value="F:oxidoreductase activity, acting on CH-OH group of donors"/>
    <property type="evidence" value="ECO:0007669"/>
    <property type="project" value="InterPro"/>
</dbReference>
<sequence length="542" mass="59025">MISPPDPDDVVDVVVIGAGPSGGIVTHHLASQGFTVICLEQGDWVNPGEYPANKPEWELLIQKQWSHDPNDRRLPADYPINNSDSDMLPAMYSAVGGSTIFYGAEWPRMTPSDFRTHSMDGVGTDWPISYQELTPFYDAVDAFMGVSGLGGDPAYPDGLDYPLPPLPIGKGGIRAATGANKLGWHWWPGANAIPSAKFKNMAQCARWGVCEWGCPEGAKGSADVAWWPHALASGATLVTGARVRRIESRADGLAEAVTWLDRAGHEHRQRTQAVVVCANGVGTARLLLLSDSASHPDGLGNSTGLVGRNLMLHPNSSVTGFYDDDLESWRGPAGQLVTSMEFYETRPEHDFVRGMKMMTLPTPGPLNALETHRPLPYDQVWGSAVHDVVRTHRNGILWCAGTEDLPEEHNRVTLDSDLTDDQGVPAPKIDYRISDNTWKILRFSLEKMTELHQASGAQEIFPVEIWRDQPGHMLGTARMGRDRRSSVVDPFGRMHDAPNVFIADGSVFVTSSAANPTSTISALALRLATELARNAAREAVIA</sequence>
<proteinExistence type="inferred from homology"/>
<feature type="domain" description="Glucose-methanol-choline oxidoreductase N-terminal" evidence="5">
    <location>
        <begin position="93"/>
        <end position="314"/>
    </location>
</feature>
<name>A0A2P2C2A3_9ZZZZ</name>
<dbReference type="Pfam" id="PF00732">
    <property type="entry name" value="GMC_oxred_N"/>
    <property type="match status" value="1"/>
</dbReference>
<dbReference type="PANTHER" id="PTHR46056:SF12">
    <property type="entry name" value="LONG-CHAIN-ALCOHOL OXIDASE"/>
    <property type="match status" value="1"/>
</dbReference>
<dbReference type="SUPFAM" id="SSF51905">
    <property type="entry name" value="FAD/NAD(P)-binding domain"/>
    <property type="match status" value="1"/>
</dbReference>
<dbReference type="Pfam" id="PF05199">
    <property type="entry name" value="GMC_oxred_C"/>
    <property type="match status" value="1"/>
</dbReference>
<keyword evidence="2" id="KW-0285">Flavoprotein</keyword>
<dbReference type="Gene3D" id="3.50.50.60">
    <property type="entry name" value="FAD/NAD(P)-binding domain"/>
    <property type="match status" value="2"/>
</dbReference>
<dbReference type="GO" id="GO:0050660">
    <property type="term" value="F:flavin adenine dinucleotide binding"/>
    <property type="evidence" value="ECO:0007669"/>
    <property type="project" value="InterPro"/>
</dbReference>
<gene>
    <name evidence="7" type="ORF">NOCA2310174</name>
</gene>
<keyword evidence="4" id="KW-0560">Oxidoreductase</keyword>
<feature type="domain" description="Glucose-methanol-choline oxidoreductase C-terminal" evidence="6">
    <location>
        <begin position="406"/>
        <end position="524"/>
    </location>
</feature>
<evidence type="ECO:0000256" key="4">
    <source>
        <dbReference type="ARBA" id="ARBA00023002"/>
    </source>
</evidence>
<evidence type="ECO:0000259" key="6">
    <source>
        <dbReference type="Pfam" id="PF05199"/>
    </source>
</evidence>